<keyword evidence="2" id="KW-1185">Reference proteome</keyword>
<dbReference type="Proteomes" id="UP000059542">
    <property type="component" value="Chromosome"/>
</dbReference>
<gene>
    <name evidence="1" type="ORF">AUC43_16180</name>
</gene>
<dbReference type="KEGG" id="hyg:AUC43_16180"/>
<name>A0A0U4BS22_9BACT</name>
<dbReference type="OrthoDB" id="3395557at2"/>
<dbReference type="RefSeq" id="WP_068196010.1">
    <property type="nucleotide sequence ID" value="NZ_CP013909.1"/>
</dbReference>
<reference evidence="1 2" key="1">
    <citation type="submission" date="2015-12" db="EMBL/GenBank/DDBJ databases">
        <authorList>
            <person name="Shamseldin A."/>
            <person name="Moawad H."/>
            <person name="Abd El-Rahim W.M."/>
            <person name="Sadowsky M.J."/>
        </authorList>
    </citation>
    <scope>NUCLEOTIDE SEQUENCE [LARGE SCALE GENOMIC DNA]</scope>
    <source>
        <strain evidence="1 2">DG5B</strain>
    </source>
</reference>
<accession>A0A0U4BS22</accession>
<evidence type="ECO:0000313" key="1">
    <source>
        <dbReference type="EMBL" id="ALW86490.1"/>
    </source>
</evidence>
<dbReference type="EMBL" id="CP013909">
    <property type="protein sequence ID" value="ALW86490.1"/>
    <property type="molecule type" value="Genomic_DNA"/>
</dbReference>
<organism evidence="1 2">
    <name type="scientific">Hymenobacter sedentarius</name>
    <dbReference type="NCBI Taxonomy" id="1411621"/>
    <lineage>
        <taxon>Bacteria</taxon>
        <taxon>Pseudomonadati</taxon>
        <taxon>Bacteroidota</taxon>
        <taxon>Cytophagia</taxon>
        <taxon>Cytophagales</taxon>
        <taxon>Hymenobacteraceae</taxon>
        <taxon>Hymenobacter</taxon>
    </lineage>
</organism>
<protein>
    <submittedName>
        <fullName evidence="1">Uncharacterized protein</fullName>
    </submittedName>
</protein>
<dbReference type="AlphaFoldDB" id="A0A0U4BS22"/>
<evidence type="ECO:0000313" key="2">
    <source>
        <dbReference type="Proteomes" id="UP000059542"/>
    </source>
</evidence>
<proteinExistence type="predicted"/>
<sequence length="246" mass="28765">MTDTEKIVTKTKEYILKLYSEGYSTHQNMVTGLKNGIDYFVGRNDNSETVKDEIITTCLKEYELQTKVFDKVGHLKMAEAIKSGFIRFVNELNIDELTDVSPIPFERRIRKEELETLTAALKDKFDFGTWKDENYYWEPLSKTQNKVPLIYFEAELFKSKDVEKVFEIVKSISGDRIYLLTEESINYEIATSALELDRIESAYCNFETDWLIYISHEGTITFSGQKLITEIENKLTEIIKHKNPWD</sequence>